<sequence>MATASPSPTPNPNATKFTLDITLASSINFANAEAAAGNEFAEAVFAAGGVAAIFGVNNFVTITRQADAPWEPIVAAVQAAATAYL</sequence>
<dbReference type="AlphaFoldDB" id="A0A6J6X1L5"/>
<name>A0A6J6X1L5_9ZZZZ</name>
<dbReference type="InterPro" id="IPR036498">
    <property type="entry name" value="Nfu/NifU_N_sf"/>
</dbReference>
<dbReference type="Pfam" id="PF08712">
    <property type="entry name" value="Nfu_N"/>
    <property type="match status" value="1"/>
</dbReference>
<organism evidence="2">
    <name type="scientific">freshwater metagenome</name>
    <dbReference type="NCBI Taxonomy" id="449393"/>
    <lineage>
        <taxon>unclassified sequences</taxon>
        <taxon>metagenomes</taxon>
        <taxon>ecological metagenomes</taxon>
    </lineage>
</organism>
<evidence type="ECO:0000259" key="1">
    <source>
        <dbReference type="SMART" id="SM00932"/>
    </source>
</evidence>
<dbReference type="InterPro" id="IPR014824">
    <property type="entry name" value="Nfu/NifU_N"/>
</dbReference>
<protein>
    <submittedName>
        <fullName evidence="2">Unannotated protein</fullName>
    </submittedName>
</protein>
<evidence type="ECO:0000313" key="2">
    <source>
        <dbReference type="EMBL" id="CAB4790782.1"/>
    </source>
</evidence>
<dbReference type="SMART" id="SM00932">
    <property type="entry name" value="Nfu_N"/>
    <property type="match status" value="1"/>
</dbReference>
<dbReference type="SUPFAM" id="SSF110836">
    <property type="entry name" value="Hypothetical protein SAV1430"/>
    <property type="match status" value="1"/>
</dbReference>
<proteinExistence type="predicted"/>
<accession>A0A6J6X1L5</accession>
<feature type="domain" description="Scaffold protein Nfu/NifU N-terminal" evidence="1">
    <location>
        <begin position="8"/>
        <end position="85"/>
    </location>
</feature>
<dbReference type="Gene3D" id="3.30.1370.70">
    <property type="entry name" value="Scaffold protein Nfu/NifU, N-terminal domain"/>
    <property type="match status" value="1"/>
</dbReference>
<dbReference type="EMBL" id="CAFAAI010000049">
    <property type="protein sequence ID" value="CAB4790782.1"/>
    <property type="molecule type" value="Genomic_DNA"/>
</dbReference>
<gene>
    <name evidence="2" type="ORF">UFOPK2992_00417</name>
</gene>
<reference evidence="2" key="1">
    <citation type="submission" date="2020-05" db="EMBL/GenBank/DDBJ databases">
        <authorList>
            <person name="Chiriac C."/>
            <person name="Salcher M."/>
            <person name="Ghai R."/>
            <person name="Kavagutti S V."/>
        </authorList>
    </citation>
    <scope>NUCLEOTIDE SEQUENCE</scope>
</reference>